<evidence type="ECO:0000256" key="1">
    <source>
        <dbReference type="ARBA" id="ARBA00005562"/>
    </source>
</evidence>
<accession>A0A0R3W9J8</accession>
<dbReference type="WBParaSite" id="TASK_0000713401-mRNA-1">
    <property type="protein sequence ID" value="TASK_0000713401-mRNA-1"/>
    <property type="gene ID" value="TASK_0000713401"/>
</dbReference>
<dbReference type="InterPro" id="IPR036388">
    <property type="entry name" value="WH-like_DNA-bd_sf"/>
</dbReference>
<name>A0A0R3W9J8_TAEAS</name>
<dbReference type="AlphaFoldDB" id="A0A0R3W9J8"/>
<reference evidence="5 6" key="2">
    <citation type="submission" date="2018-11" db="EMBL/GenBank/DDBJ databases">
        <authorList>
            <consortium name="Pathogen Informatics"/>
        </authorList>
    </citation>
    <scope>NUCLEOTIDE SEQUENCE [LARGE SCALE GENOMIC DNA]</scope>
</reference>
<evidence type="ECO:0000313" key="5">
    <source>
        <dbReference type="EMBL" id="VDK37926.1"/>
    </source>
</evidence>
<dbReference type="EMBL" id="UYRS01018579">
    <property type="protein sequence ID" value="VDK37926.1"/>
    <property type="molecule type" value="Genomic_DNA"/>
</dbReference>
<dbReference type="Proteomes" id="UP000282613">
    <property type="component" value="Unassembled WGS sequence"/>
</dbReference>
<evidence type="ECO:0000313" key="6">
    <source>
        <dbReference type="Proteomes" id="UP000282613"/>
    </source>
</evidence>
<dbReference type="STRING" id="60517.A0A0R3W9J8"/>
<dbReference type="GO" id="GO:0043565">
    <property type="term" value="F:sequence-specific DNA binding"/>
    <property type="evidence" value="ECO:0007669"/>
    <property type="project" value="InterPro"/>
</dbReference>
<feature type="domain" description="ETS" evidence="4">
    <location>
        <begin position="150"/>
        <end position="232"/>
    </location>
</feature>
<evidence type="ECO:0000256" key="3">
    <source>
        <dbReference type="RuleBase" id="RU004019"/>
    </source>
</evidence>
<evidence type="ECO:0000256" key="2">
    <source>
        <dbReference type="ARBA" id="ARBA00023125"/>
    </source>
</evidence>
<comment type="subcellular location">
    <subcellularLocation>
        <location evidence="3">Nucleus</location>
    </subcellularLocation>
</comment>
<evidence type="ECO:0000259" key="4">
    <source>
        <dbReference type="PROSITE" id="PS50061"/>
    </source>
</evidence>
<dbReference type="GO" id="GO:0030154">
    <property type="term" value="P:cell differentiation"/>
    <property type="evidence" value="ECO:0007669"/>
    <property type="project" value="TreeGrafter"/>
</dbReference>
<dbReference type="SMART" id="SM00413">
    <property type="entry name" value="ETS"/>
    <property type="match status" value="1"/>
</dbReference>
<sequence>MAEGRCQIDFQLHCHHFLQPSFSSSPFCPIVSLENVLLLEQILRNFFTTTAAAITAEPMIQPPPPPPIVEPAMVKQPDQPLDLSMKSDMSSLEDFDYGSGSERLKEIHDMNMDDPFLDQHLHQYAQGSLDGEFLQCTEMAQEQRNIRNSPVLWQFLIKCLNSEQCNPAVIKWVCKEQGIFRLTNARLLAQLWGEKKHKPNMSEENLKRSLRYYYGKKILTKVQGHRDVYKFYVNLP</sequence>
<dbReference type="InterPro" id="IPR046328">
    <property type="entry name" value="ETS_fam"/>
</dbReference>
<dbReference type="GO" id="GO:0000981">
    <property type="term" value="F:DNA-binding transcription factor activity, RNA polymerase II-specific"/>
    <property type="evidence" value="ECO:0007669"/>
    <property type="project" value="TreeGrafter"/>
</dbReference>
<dbReference type="Pfam" id="PF00178">
    <property type="entry name" value="Ets"/>
    <property type="match status" value="1"/>
</dbReference>
<dbReference type="InterPro" id="IPR036390">
    <property type="entry name" value="WH_DNA-bd_sf"/>
</dbReference>
<organism evidence="7">
    <name type="scientific">Taenia asiatica</name>
    <name type="common">Asian tapeworm</name>
    <dbReference type="NCBI Taxonomy" id="60517"/>
    <lineage>
        <taxon>Eukaryota</taxon>
        <taxon>Metazoa</taxon>
        <taxon>Spiralia</taxon>
        <taxon>Lophotrochozoa</taxon>
        <taxon>Platyhelminthes</taxon>
        <taxon>Cestoda</taxon>
        <taxon>Eucestoda</taxon>
        <taxon>Cyclophyllidea</taxon>
        <taxon>Taeniidae</taxon>
        <taxon>Taenia</taxon>
    </lineage>
</organism>
<proteinExistence type="inferred from homology"/>
<dbReference type="PANTHER" id="PTHR11849">
    <property type="entry name" value="ETS"/>
    <property type="match status" value="1"/>
</dbReference>
<protein>
    <submittedName>
        <fullName evidence="7">ETS domain-containing protein</fullName>
    </submittedName>
</protein>
<comment type="similarity">
    <text evidence="1 3">Belongs to the ETS family.</text>
</comment>
<keyword evidence="3" id="KW-0539">Nucleus</keyword>
<reference evidence="7" key="1">
    <citation type="submission" date="2017-02" db="UniProtKB">
        <authorList>
            <consortium name="WormBaseParasite"/>
        </authorList>
    </citation>
    <scope>IDENTIFICATION</scope>
</reference>
<dbReference type="OrthoDB" id="8196042at2759"/>
<dbReference type="Gene3D" id="1.10.10.10">
    <property type="entry name" value="Winged helix-like DNA-binding domain superfamily/Winged helix DNA-binding domain"/>
    <property type="match status" value="1"/>
</dbReference>
<evidence type="ECO:0000313" key="7">
    <source>
        <dbReference type="WBParaSite" id="TASK_0000713401-mRNA-1"/>
    </source>
</evidence>
<dbReference type="GO" id="GO:0005634">
    <property type="term" value="C:nucleus"/>
    <property type="evidence" value="ECO:0007669"/>
    <property type="project" value="UniProtKB-SubCell"/>
</dbReference>
<keyword evidence="6" id="KW-1185">Reference proteome</keyword>
<keyword evidence="2 3" id="KW-0238">DNA-binding</keyword>
<dbReference type="SUPFAM" id="SSF46785">
    <property type="entry name" value="Winged helix' DNA-binding domain"/>
    <property type="match status" value="1"/>
</dbReference>
<dbReference type="InterPro" id="IPR000418">
    <property type="entry name" value="Ets_dom"/>
</dbReference>
<dbReference type="PRINTS" id="PR00454">
    <property type="entry name" value="ETSDOMAIN"/>
</dbReference>
<gene>
    <name evidence="5" type="ORF">TASK_LOCUS7135</name>
</gene>
<dbReference type="PROSITE" id="PS50061">
    <property type="entry name" value="ETS_DOMAIN_3"/>
    <property type="match status" value="1"/>
</dbReference>